<dbReference type="Proteomes" id="UP000233837">
    <property type="component" value="Unassembled WGS sequence"/>
</dbReference>
<dbReference type="AlphaFoldDB" id="A0A2I0WY26"/>
<name>A0A2I0WY26_9ASPA</name>
<feature type="compositionally biased region" description="Basic and acidic residues" evidence="1">
    <location>
        <begin position="10"/>
        <end position="20"/>
    </location>
</feature>
<protein>
    <submittedName>
        <fullName evidence="2">Uncharacterized protein</fullName>
    </submittedName>
</protein>
<reference evidence="2 3" key="2">
    <citation type="journal article" date="2017" name="Nature">
        <title>The Apostasia genome and the evolution of orchids.</title>
        <authorList>
            <person name="Zhang G.Q."/>
            <person name="Liu K.W."/>
            <person name="Li Z."/>
            <person name="Lohaus R."/>
            <person name="Hsiao Y.Y."/>
            <person name="Niu S.C."/>
            <person name="Wang J.Y."/>
            <person name="Lin Y.C."/>
            <person name="Xu Q."/>
            <person name="Chen L.J."/>
            <person name="Yoshida K."/>
            <person name="Fujiwara S."/>
            <person name="Wang Z.W."/>
            <person name="Zhang Y.Q."/>
            <person name="Mitsuda N."/>
            <person name="Wang M."/>
            <person name="Liu G.H."/>
            <person name="Pecoraro L."/>
            <person name="Huang H.X."/>
            <person name="Xiao X.J."/>
            <person name="Lin M."/>
            <person name="Wu X.Y."/>
            <person name="Wu W.L."/>
            <person name="Chen Y.Y."/>
            <person name="Chang S.B."/>
            <person name="Sakamoto S."/>
            <person name="Ohme-Takagi M."/>
            <person name="Yagi M."/>
            <person name="Zeng S.J."/>
            <person name="Shen C.Y."/>
            <person name="Yeh C.M."/>
            <person name="Luo Y.B."/>
            <person name="Tsai W.C."/>
            <person name="Van de Peer Y."/>
            <person name="Liu Z.J."/>
        </authorList>
    </citation>
    <scope>NUCLEOTIDE SEQUENCE [LARGE SCALE GENOMIC DNA]</scope>
    <source>
        <tissue evidence="2">The whole plant</tissue>
    </source>
</reference>
<proteinExistence type="predicted"/>
<gene>
    <name evidence="2" type="ORF">MA16_Dca011685</name>
</gene>
<keyword evidence="3" id="KW-1185">Reference proteome</keyword>
<accession>A0A2I0WY26</accession>
<sequence length="65" mass="7283">MGSKQGNKKSTQDRPYHTSEKPNINQRHPIGKTASDPRLPKKSAKTNQRKRHGALHGIQTGQQKV</sequence>
<organism evidence="2 3">
    <name type="scientific">Dendrobium catenatum</name>
    <dbReference type="NCBI Taxonomy" id="906689"/>
    <lineage>
        <taxon>Eukaryota</taxon>
        <taxon>Viridiplantae</taxon>
        <taxon>Streptophyta</taxon>
        <taxon>Embryophyta</taxon>
        <taxon>Tracheophyta</taxon>
        <taxon>Spermatophyta</taxon>
        <taxon>Magnoliopsida</taxon>
        <taxon>Liliopsida</taxon>
        <taxon>Asparagales</taxon>
        <taxon>Orchidaceae</taxon>
        <taxon>Epidendroideae</taxon>
        <taxon>Malaxideae</taxon>
        <taxon>Dendrobiinae</taxon>
        <taxon>Dendrobium</taxon>
    </lineage>
</organism>
<evidence type="ECO:0000313" key="3">
    <source>
        <dbReference type="Proteomes" id="UP000233837"/>
    </source>
</evidence>
<dbReference type="EMBL" id="KZ502327">
    <property type="protein sequence ID" value="PKU80561.1"/>
    <property type="molecule type" value="Genomic_DNA"/>
</dbReference>
<feature type="region of interest" description="Disordered" evidence="1">
    <location>
        <begin position="1"/>
        <end position="65"/>
    </location>
</feature>
<reference evidence="2 3" key="1">
    <citation type="journal article" date="2016" name="Sci. Rep.">
        <title>The Dendrobium catenatum Lindl. genome sequence provides insights into polysaccharide synthase, floral development and adaptive evolution.</title>
        <authorList>
            <person name="Zhang G.Q."/>
            <person name="Xu Q."/>
            <person name="Bian C."/>
            <person name="Tsai W.C."/>
            <person name="Yeh C.M."/>
            <person name="Liu K.W."/>
            <person name="Yoshida K."/>
            <person name="Zhang L.S."/>
            <person name="Chang S.B."/>
            <person name="Chen F."/>
            <person name="Shi Y."/>
            <person name="Su Y.Y."/>
            <person name="Zhang Y.Q."/>
            <person name="Chen L.J."/>
            <person name="Yin Y."/>
            <person name="Lin M."/>
            <person name="Huang H."/>
            <person name="Deng H."/>
            <person name="Wang Z.W."/>
            <person name="Zhu S.L."/>
            <person name="Zhao X."/>
            <person name="Deng C."/>
            <person name="Niu S.C."/>
            <person name="Huang J."/>
            <person name="Wang M."/>
            <person name="Liu G.H."/>
            <person name="Yang H.J."/>
            <person name="Xiao X.J."/>
            <person name="Hsiao Y.Y."/>
            <person name="Wu W.L."/>
            <person name="Chen Y.Y."/>
            <person name="Mitsuda N."/>
            <person name="Ohme-Takagi M."/>
            <person name="Luo Y.B."/>
            <person name="Van de Peer Y."/>
            <person name="Liu Z.J."/>
        </authorList>
    </citation>
    <scope>NUCLEOTIDE SEQUENCE [LARGE SCALE GENOMIC DNA]</scope>
    <source>
        <tissue evidence="2">The whole plant</tissue>
    </source>
</reference>
<evidence type="ECO:0000256" key="1">
    <source>
        <dbReference type="SAM" id="MobiDB-lite"/>
    </source>
</evidence>
<feature type="compositionally biased region" description="Basic residues" evidence="1">
    <location>
        <begin position="40"/>
        <end position="54"/>
    </location>
</feature>
<evidence type="ECO:0000313" key="2">
    <source>
        <dbReference type="EMBL" id="PKU80561.1"/>
    </source>
</evidence>